<organism evidence="3 4">
    <name type="scientific">Periconia digitata</name>
    <dbReference type="NCBI Taxonomy" id="1303443"/>
    <lineage>
        <taxon>Eukaryota</taxon>
        <taxon>Fungi</taxon>
        <taxon>Dikarya</taxon>
        <taxon>Ascomycota</taxon>
        <taxon>Pezizomycotina</taxon>
        <taxon>Dothideomycetes</taxon>
        <taxon>Pleosporomycetidae</taxon>
        <taxon>Pleosporales</taxon>
        <taxon>Massarineae</taxon>
        <taxon>Periconiaceae</taxon>
        <taxon>Periconia</taxon>
    </lineage>
</organism>
<feature type="domain" description="Glucose-methanol-choline oxidoreductase C-terminal" evidence="2">
    <location>
        <begin position="90"/>
        <end position="220"/>
    </location>
</feature>
<dbReference type="EMBL" id="CAOQHR010000010">
    <property type="protein sequence ID" value="CAI6339952.1"/>
    <property type="molecule type" value="Genomic_DNA"/>
</dbReference>
<dbReference type="Proteomes" id="UP001152607">
    <property type="component" value="Unassembled WGS sequence"/>
</dbReference>
<dbReference type="Gene3D" id="3.30.560.10">
    <property type="entry name" value="Glucose Oxidase, domain 3"/>
    <property type="match status" value="1"/>
</dbReference>
<dbReference type="GO" id="GO:0044550">
    <property type="term" value="P:secondary metabolite biosynthetic process"/>
    <property type="evidence" value="ECO:0007669"/>
    <property type="project" value="TreeGrafter"/>
</dbReference>
<reference evidence="3" key="1">
    <citation type="submission" date="2023-01" db="EMBL/GenBank/DDBJ databases">
        <authorList>
            <person name="Van Ghelder C."/>
            <person name="Rancurel C."/>
        </authorList>
    </citation>
    <scope>NUCLEOTIDE SEQUENCE</scope>
    <source>
        <strain evidence="3">CNCM I-4278</strain>
    </source>
</reference>
<dbReference type="InterPro" id="IPR036188">
    <property type="entry name" value="FAD/NAD-bd_sf"/>
</dbReference>
<dbReference type="AlphaFoldDB" id="A0A9W4XYL9"/>
<dbReference type="GO" id="GO:0016614">
    <property type="term" value="F:oxidoreductase activity, acting on CH-OH group of donors"/>
    <property type="evidence" value="ECO:0007669"/>
    <property type="project" value="InterPro"/>
</dbReference>
<evidence type="ECO:0000259" key="2">
    <source>
        <dbReference type="Pfam" id="PF05199"/>
    </source>
</evidence>
<evidence type="ECO:0000313" key="3">
    <source>
        <dbReference type="EMBL" id="CAI6339952.1"/>
    </source>
</evidence>
<accession>A0A9W4XYL9</accession>
<proteinExistence type="inferred from homology"/>
<dbReference type="OrthoDB" id="269227at2759"/>
<evidence type="ECO:0000256" key="1">
    <source>
        <dbReference type="ARBA" id="ARBA00010790"/>
    </source>
</evidence>
<name>A0A9W4XYL9_9PLEO</name>
<dbReference type="InterPro" id="IPR007867">
    <property type="entry name" value="GMC_OxRtase_C"/>
</dbReference>
<dbReference type="SUPFAM" id="SSF51905">
    <property type="entry name" value="FAD/NAD(P)-binding domain"/>
    <property type="match status" value="1"/>
</dbReference>
<keyword evidence="4" id="KW-1185">Reference proteome</keyword>
<dbReference type="InterPro" id="IPR012132">
    <property type="entry name" value="GMC_OxRdtase"/>
</dbReference>
<comment type="similarity">
    <text evidence="1">Belongs to the GMC oxidoreductase family.</text>
</comment>
<sequence length="220" mass="23644">MSIALNLKFTSPYFGLSSHSEMKLRGLYPALGVKSGFSEHMWSDRPVYHAVAPPITSLHIARISFDDGAVVEFPFEAGAIGAFALQRLLSRGFISLNTTSPESPPLVYYRTFSNPLDVSLAISALRYSRKLNDQRAVAGFAPVELAPGNNVTDDAALEAFLRDRAMAPTFGHASGSTSMLPEALGGVVGPDLRVYGTRRLSVVDAGIMPFIPATHLCTTV</sequence>
<dbReference type="PANTHER" id="PTHR11552:SF115">
    <property type="entry name" value="DEHYDROGENASE XPTC-RELATED"/>
    <property type="match status" value="1"/>
</dbReference>
<dbReference type="PANTHER" id="PTHR11552">
    <property type="entry name" value="GLUCOSE-METHANOL-CHOLINE GMC OXIDOREDUCTASE"/>
    <property type="match status" value="1"/>
</dbReference>
<dbReference type="Pfam" id="PF05199">
    <property type="entry name" value="GMC_oxred_C"/>
    <property type="match status" value="1"/>
</dbReference>
<dbReference type="Gene3D" id="3.50.50.60">
    <property type="entry name" value="FAD/NAD(P)-binding domain"/>
    <property type="match status" value="1"/>
</dbReference>
<comment type="caution">
    <text evidence="3">The sequence shown here is derived from an EMBL/GenBank/DDBJ whole genome shotgun (WGS) entry which is preliminary data.</text>
</comment>
<evidence type="ECO:0000313" key="4">
    <source>
        <dbReference type="Proteomes" id="UP001152607"/>
    </source>
</evidence>
<gene>
    <name evidence="3" type="ORF">PDIGIT_LOCUS13118</name>
</gene>
<dbReference type="GO" id="GO:0050660">
    <property type="term" value="F:flavin adenine dinucleotide binding"/>
    <property type="evidence" value="ECO:0007669"/>
    <property type="project" value="InterPro"/>
</dbReference>
<dbReference type="SUPFAM" id="SSF54373">
    <property type="entry name" value="FAD-linked reductases, C-terminal domain"/>
    <property type="match status" value="1"/>
</dbReference>
<protein>
    <recommendedName>
        <fullName evidence="2">Glucose-methanol-choline oxidoreductase C-terminal domain-containing protein</fullName>
    </recommendedName>
</protein>